<gene>
    <name evidence="4" type="ORF">FB460_0863</name>
</gene>
<protein>
    <submittedName>
        <fullName evidence="4">NADP-dependent 3-hydroxy acid dehydrogenase YdfG</fullName>
    </submittedName>
</protein>
<dbReference type="NCBIfam" id="NF006073">
    <property type="entry name" value="PRK08219.1"/>
    <property type="match status" value="1"/>
</dbReference>
<sequence length="252" mass="26509">MSAAQVSAAQVSAAQMSSTQMSAAMTDERPVALVTGGSRGIGRAICAELGRTHHVLVGGTRADSVAEVVASLPSAEPFVADLTDEQAVASAAAKVGRLDALVHSAGIGGFGDTSGSTRERWRRVLELNVVAVVDLTELLIEKLRENHGIVVAINSGAGHNASPGNGLYPASKFALRAYTDALRGREMGRVRVTSIHPGRVDTDMQHELIASEGKQYDATKYLSPDAVAETVRLAIDTDPRGQINELSIRPFN</sequence>
<feature type="domain" description="Ketoreductase" evidence="3">
    <location>
        <begin position="30"/>
        <end position="230"/>
    </location>
</feature>
<evidence type="ECO:0000256" key="1">
    <source>
        <dbReference type="ARBA" id="ARBA00006484"/>
    </source>
</evidence>
<evidence type="ECO:0000313" key="4">
    <source>
        <dbReference type="EMBL" id="TQL63063.1"/>
    </source>
</evidence>
<reference evidence="4 5" key="1">
    <citation type="submission" date="2019-06" db="EMBL/GenBank/DDBJ databases">
        <title>Sequencing the genomes of 1000 actinobacteria strains.</title>
        <authorList>
            <person name="Klenk H.-P."/>
        </authorList>
    </citation>
    <scope>NUCLEOTIDE SEQUENCE [LARGE SCALE GENOMIC DNA]</scope>
    <source>
        <strain evidence="4 5">DSM 8251</strain>
    </source>
</reference>
<dbReference type="PANTHER" id="PTHR43115:SF4">
    <property type="entry name" value="DEHYDROGENASE_REDUCTASE SDR FAMILY MEMBER 11"/>
    <property type="match status" value="1"/>
</dbReference>
<dbReference type="SMART" id="SM00822">
    <property type="entry name" value="PKS_KR"/>
    <property type="match status" value="1"/>
</dbReference>
<dbReference type="PANTHER" id="PTHR43115">
    <property type="entry name" value="DEHYDROGENASE/REDUCTASE SDR FAMILY MEMBER 11"/>
    <property type="match status" value="1"/>
</dbReference>
<dbReference type="Gene3D" id="3.40.50.720">
    <property type="entry name" value="NAD(P)-binding Rossmann-like Domain"/>
    <property type="match status" value="1"/>
</dbReference>
<dbReference type="InterPro" id="IPR020904">
    <property type="entry name" value="Sc_DH/Rdtase_CS"/>
</dbReference>
<dbReference type="CDD" id="cd05233">
    <property type="entry name" value="SDR_c"/>
    <property type="match status" value="1"/>
</dbReference>
<evidence type="ECO:0000259" key="3">
    <source>
        <dbReference type="SMART" id="SM00822"/>
    </source>
</evidence>
<accession>A0A542ZRS8</accession>
<name>A0A542ZRS8_9ACTN</name>
<dbReference type="SUPFAM" id="SSF51735">
    <property type="entry name" value="NAD(P)-binding Rossmann-fold domains"/>
    <property type="match status" value="1"/>
</dbReference>
<dbReference type="AlphaFoldDB" id="A0A542ZRS8"/>
<dbReference type="InterPro" id="IPR002347">
    <property type="entry name" value="SDR_fam"/>
</dbReference>
<keyword evidence="2" id="KW-0560">Oxidoreductase</keyword>
<dbReference type="Proteomes" id="UP000316196">
    <property type="component" value="Unassembled WGS sequence"/>
</dbReference>
<evidence type="ECO:0000256" key="2">
    <source>
        <dbReference type="ARBA" id="ARBA00023002"/>
    </source>
</evidence>
<comment type="similarity">
    <text evidence="1">Belongs to the short-chain dehydrogenases/reductases (SDR) family.</text>
</comment>
<dbReference type="InterPro" id="IPR057326">
    <property type="entry name" value="KR_dom"/>
</dbReference>
<dbReference type="InterPro" id="IPR036291">
    <property type="entry name" value="NAD(P)-bd_dom_sf"/>
</dbReference>
<proteinExistence type="inferred from homology"/>
<evidence type="ECO:0000313" key="5">
    <source>
        <dbReference type="Proteomes" id="UP000316196"/>
    </source>
</evidence>
<comment type="caution">
    <text evidence="4">The sequence shown here is derived from an EMBL/GenBank/DDBJ whole genome shotgun (WGS) entry which is preliminary data.</text>
</comment>
<organism evidence="4 5">
    <name type="scientific">Propioniferax innocua</name>
    <dbReference type="NCBI Taxonomy" id="1753"/>
    <lineage>
        <taxon>Bacteria</taxon>
        <taxon>Bacillati</taxon>
        <taxon>Actinomycetota</taxon>
        <taxon>Actinomycetes</taxon>
        <taxon>Propionibacteriales</taxon>
        <taxon>Propionibacteriaceae</taxon>
        <taxon>Propioniferax</taxon>
    </lineage>
</organism>
<dbReference type="EMBL" id="VFOR01000001">
    <property type="protein sequence ID" value="TQL63063.1"/>
    <property type="molecule type" value="Genomic_DNA"/>
</dbReference>
<dbReference type="PROSITE" id="PS00061">
    <property type="entry name" value="ADH_SHORT"/>
    <property type="match status" value="1"/>
</dbReference>
<keyword evidence="5" id="KW-1185">Reference proteome</keyword>
<dbReference type="PRINTS" id="PR00081">
    <property type="entry name" value="GDHRDH"/>
</dbReference>
<dbReference type="GO" id="GO:0016491">
    <property type="term" value="F:oxidoreductase activity"/>
    <property type="evidence" value="ECO:0007669"/>
    <property type="project" value="UniProtKB-KW"/>
</dbReference>
<dbReference type="Pfam" id="PF00106">
    <property type="entry name" value="adh_short"/>
    <property type="match status" value="1"/>
</dbReference>